<dbReference type="Proteomes" id="UP000050794">
    <property type="component" value="Unassembled WGS sequence"/>
</dbReference>
<gene>
    <name evidence="2" type="ORF">TCNE_LOCUS10934</name>
</gene>
<dbReference type="AlphaFoldDB" id="A0A183UR14"/>
<proteinExistence type="predicted"/>
<accession>A0A183UR14</accession>
<reference evidence="4" key="1">
    <citation type="submission" date="2016-06" db="UniProtKB">
        <authorList>
            <consortium name="WormBaseParasite"/>
        </authorList>
    </citation>
    <scope>IDENTIFICATION</scope>
</reference>
<reference evidence="2 3" key="2">
    <citation type="submission" date="2018-11" db="EMBL/GenBank/DDBJ databases">
        <authorList>
            <consortium name="Pathogen Informatics"/>
        </authorList>
    </citation>
    <scope>NUCLEOTIDE SEQUENCE [LARGE SCALE GENOMIC DNA]</scope>
</reference>
<name>A0A183UR14_TOXCA</name>
<evidence type="ECO:0000256" key="1">
    <source>
        <dbReference type="SAM" id="MobiDB-lite"/>
    </source>
</evidence>
<protein>
    <submittedName>
        <fullName evidence="2 4">Uncharacterized protein</fullName>
    </submittedName>
</protein>
<evidence type="ECO:0000313" key="2">
    <source>
        <dbReference type="EMBL" id="VDM42255.1"/>
    </source>
</evidence>
<dbReference type="EMBL" id="UYWY01020669">
    <property type="protein sequence ID" value="VDM42255.1"/>
    <property type="molecule type" value="Genomic_DNA"/>
</dbReference>
<sequence>MGEAYEALGPVEDKAPPPISPAAAPPGFFSSRDRPSSNAGQENADFGVVSGYISHSSGAQGNNPDNSGGDHVEKEIIFWVLLNGDFTVEVRSNPQDF</sequence>
<keyword evidence="3" id="KW-1185">Reference proteome</keyword>
<evidence type="ECO:0000313" key="4">
    <source>
        <dbReference type="WBParaSite" id="TCNE_0001093401-mRNA-1"/>
    </source>
</evidence>
<organism evidence="3 4">
    <name type="scientific">Toxocara canis</name>
    <name type="common">Canine roundworm</name>
    <dbReference type="NCBI Taxonomy" id="6265"/>
    <lineage>
        <taxon>Eukaryota</taxon>
        <taxon>Metazoa</taxon>
        <taxon>Ecdysozoa</taxon>
        <taxon>Nematoda</taxon>
        <taxon>Chromadorea</taxon>
        <taxon>Rhabditida</taxon>
        <taxon>Spirurina</taxon>
        <taxon>Ascaridomorpha</taxon>
        <taxon>Ascaridoidea</taxon>
        <taxon>Toxocaridae</taxon>
        <taxon>Toxocara</taxon>
    </lineage>
</organism>
<feature type="compositionally biased region" description="Polar residues" evidence="1">
    <location>
        <begin position="53"/>
        <end position="66"/>
    </location>
</feature>
<feature type="region of interest" description="Disordered" evidence="1">
    <location>
        <begin position="1"/>
        <end position="70"/>
    </location>
</feature>
<evidence type="ECO:0000313" key="3">
    <source>
        <dbReference type="Proteomes" id="UP000050794"/>
    </source>
</evidence>
<dbReference type="WBParaSite" id="TCNE_0001093401-mRNA-1">
    <property type="protein sequence ID" value="TCNE_0001093401-mRNA-1"/>
    <property type="gene ID" value="TCNE_0001093401"/>
</dbReference>